<dbReference type="FunCoup" id="K1PGU3">
    <property type="interactions" value="21"/>
</dbReference>
<protein>
    <submittedName>
        <fullName evidence="11">Beta-1,3-glucosyltransferase</fullName>
    </submittedName>
</protein>
<comment type="subcellular location">
    <subcellularLocation>
        <location evidence="9">Endomembrane system</location>
        <topology evidence="9">Single-pass membrane protein</topology>
    </subcellularLocation>
    <subcellularLocation>
        <location evidence="1">Membrane</location>
        <topology evidence="1">Single-pass type II membrane protein</topology>
    </subcellularLocation>
</comment>
<dbReference type="InterPro" id="IPR003378">
    <property type="entry name" value="Fringe-like_glycosylTrfase"/>
</dbReference>
<keyword evidence="5" id="KW-0812">Transmembrane</keyword>
<keyword evidence="8" id="KW-0472">Membrane</keyword>
<dbReference type="GO" id="GO:0012505">
    <property type="term" value="C:endomembrane system"/>
    <property type="evidence" value="ECO:0007669"/>
    <property type="project" value="UniProtKB-SubCell"/>
</dbReference>
<gene>
    <name evidence="11" type="ORF">CGI_10015286</name>
</gene>
<comment type="similarity">
    <text evidence="2">Belongs to the glycosyltransferase 31 family.</text>
</comment>
<feature type="domain" description="Fringe-like glycosyltransferase" evidence="10">
    <location>
        <begin position="111"/>
        <end position="185"/>
    </location>
</feature>
<keyword evidence="4 11" id="KW-0808">Transferase</keyword>
<dbReference type="InterPro" id="IPR029044">
    <property type="entry name" value="Nucleotide-diphossugar_trans"/>
</dbReference>
<dbReference type="HOGENOM" id="CLU_030081_1_1_1"/>
<dbReference type="Gene3D" id="3.90.550.50">
    <property type="match status" value="2"/>
</dbReference>
<dbReference type="AlphaFoldDB" id="K1PGU3"/>
<evidence type="ECO:0000256" key="9">
    <source>
        <dbReference type="ARBA" id="ARBA00037847"/>
    </source>
</evidence>
<sequence>MIPVKLIPWIFLISIVAAADDPVDEKEPEKFAKVKPKEGLSLKDVRFVVISQPNSYHRKRSLEFKKHFEDQIMHLPEGEKPKLYFTHEHWDLVGAFTVLPLLPVFAKDFQDSSWVFMCEEETRLDLSKLMEVLVKYEPNKEYFLGKALRDREATIIHHFAHANNPHSFAFPDFGAGIALSRALFMSVGQRWPDDSVRSDFTIDPKHELAMVIKNGGKGVDLTEVPELCTFNYNEKCASWYPMKFPDCGPEISEDNLAVGVKTCEKFHEERVSIVKETWGKDTKNIEYFSEKEDPSIPTISLGIPNTERGHCGKTMAMLRRWLKEKKFEKVSWFLIADDDTIINLKRLRKLLACYDPKEPVHLGEVYGYSVAKKNWGYTYITGGGGMVFSREAINQLVTNGEADCHADDSPDDMTLGMRYKRLDISLVHSPYFHQARPMDYSADFLAARTPLSFHKHWMCDPRAVYADLMKEPEDTDTQTDKDSSSTERTAEEHEEL</sequence>
<keyword evidence="6" id="KW-0735">Signal-anchor</keyword>
<evidence type="ECO:0000313" key="11">
    <source>
        <dbReference type="EMBL" id="EKC18064.1"/>
    </source>
</evidence>
<evidence type="ECO:0000256" key="7">
    <source>
        <dbReference type="ARBA" id="ARBA00022989"/>
    </source>
</evidence>
<evidence type="ECO:0000256" key="5">
    <source>
        <dbReference type="ARBA" id="ARBA00022692"/>
    </source>
</evidence>
<name>K1PGU3_MAGGI</name>
<dbReference type="GO" id="GO:0016020">
    <property type="term" value="C:membrane"/>
    <property type="evidence" value="ECO:0007669"/>
    <property type="project" value="UniProtKB-SubCell"/>
</dbReference>
<reference evidence="11" key="1">
    <citation type="journal article" date="2012" name="Nature">
        <title>The oyster genome reveals stress adaptation and complexity of shell formation.</title>
        <authorList>
            <person name="Zhang G."/>
            <person name="Fang X."/>
            <person name="Guo X."/>
            <person name="Li L."/>
            <person name="Luo R."/>
            <person name="Xu F."/>
            <person name="Yang P."/>
            <person name="Zhang L."/>
            <person name="Wang X."/>
            <person name="Qi H."/>
            <person name="Xiong Z."/>
            <person name="Que H."/>
            <person name="Xie Y."/>
            <person name="Holland P.W."/>
            <person name="Paps J."/>
            <person name="Zhu Y."/>
            <person name="Wu F."/>
            <person name="Chen Y."/>
            <person name="Wang J."/>
            <person name="Peng C."/>
            <person name="Meng J."/>
            <person name="Yang L."/>
            <person name="Liu J."/>
            <person name="Wen B."/>
            <person name="Zhang N."/>
            <person name="Huang Z."/>
            <person name="Zhu Q."/>
            <person name="Feng Y."/>
            <person name="Mount A."/>
            <person name="Hedgecock D."/>
            <person name="Xu Z."/>
            <person name="Liu Y."/>
            <person name="Domazet-Loso T."/>
            <person name="Du Y."/>
            <person name="Sun X."/>
            <person name="Zhang S."/>
            <person name="Liu B."/>
            <person name="Cheng P."/>
            <person name="Jiang X."/>
            <person name="Li J."/>
            <person name="Fan D."/>
            <person name="Wang W."/>
            <person name="Fu W."/>
            <person name="Wang T."/>
            <person name="Wang B."/>
            <person name="Zhang J."/>
            <person name="Peng Z."/>
            <person name="Li Y."/>
            <person name="Li N."/>
            <person name="Wang J."/>
            <person name="Chen M."/>
            <person name="He Y."/>
            <person name="Tan F."/>
            <person name="Song X."/>
            <person name="Zheng Q."/>
            <person name="Huang R."/>
            <person name="Yang H."/>
            <person name="Du X."/>
            <person name="Chen L."/>
            <person name="Yang M."/>
            <person name="Gaffney P.M."/>
            <person name="Wang S."/>
            <person name="Luo L."/>
            <person name="She Z."/>
            <person name="Ming Y."/>
            <person name="Huang W."/>
            <person name="Zhang S."/>
            <person name="Huang B."/>
            <person name="Zhang Y."/>
            <person name="Qu T."/>
            <person name="Ni P."/>
            <person name="Miao G."/>
            <person name="Wang J."/>
            <person name="Wang Q."/>
            <person name="Steinberg C.E."/>
            <person name="Wang H."/>
            <person name="Li N."/>
            <person name="Qian L."/>
            <person name="Zhang G."/>
            <person name="Li Y."/>
            <person name="Yang H."/>
            <person name="Liu X."/>
            <person name="Wang J."/>
            <person name="Yin Y."/>
            <person name="Wang J."/>
        </authorList>
    </citation>
    <scope>NUCLEOTIDE SEQUENCE [LARGE SCALE GENOMIC DNA]</scope>
    <source>
        <strain evidence="11">05x7-T-G4-1.051#20</strain>
    </source>
</reference>
<dbReference type="InParanoid" id="K1PGU3"/>
<evidence type="ECO:0000259" key="10">
    <source>
        <dbReference type="Pfam" id="PF02434"/>
    </source>
</evidence>
<accession>K1PGU3</accession>
<dbReference type="PANTHER" id="PTHR10811">
    <property type="entry name" value="FRINGE-RELATED"/>
    <property type="match status" value="1"/>
</dbReference>
<dbReference type="EMBL" id="JH817924">
    <property type="protein sequence ID" value="EKC18064.1"/>
    <property type="molecule type" value="Genomic_DNA"/>
</dbReference>
<evidence type="ECO:0000256" key="3">
    <source>
        <dbReference type="ARBA" id="ARBA00022676"/>
    </source>
</evidence>
<dbReference type="Pfam" id="PF02434">
    <property type="entry name" value="Fringe"/>
    <property type="match status" value="2"/>
</dbReference>
<dbReference type="GO" id="GO:0016757">
    <property type="term" value="F:glycosyltransferase activity"/>
    <property type="evidence" value="ECO:0007669"/>
    <property type="project" value="UniProtKB-KW"/>
</dbReference>
<evidence type="ECO:0000256" key="8">
    <source>
        <dbReference type="ARBA" id="ARBA00023136"/>
    </source>
</evidence>
<keyword evidence="7" id="KW-1133">Transmembrane helix</keyword>
<organism evidence="11">
    <name type="scientific">Magallana gigas</name>
    <name type="common">Pacific oyster</name>
    <name type="synonym">Crassostrea gigas</name>
    <dbReference type="NCBI Taxonomy" id="29159"/>
    <lineage>
        <taxon>Eukaryota</taxon>
        <taxon>Metazoa</taxon>
        <taxon>Spiralia</taxon>
        <taxon>Lophotrochozoa</taxon>
        <taxon>Mollusca</taxon>
        <taxon>Bivalvia</taxon>
        <taxon>Autobranchia</taxon>
        <taxon>Pteriomorphia</taxon>
        <taxon>Ostreida</taxon>
        <taxon>Ostreoidea</taxon>
        <taxon>Ostreidae</taxon>
        <taxon>Magallana</taxon>
    </lineage>
</organism>
<dbReference type="FunFam" id="3.90.550.50:FF:000008">
    <property type="entry name" value="Beta-1,3-glucosyltransferase"/>
    <property type="match status" value="1"/>
</dbReference>
<evidence type="ECO:0000256" key="6">
    <source>
        <dbReference type="ARBA" id="ARBA00022968"/>
    </source>
</evidence>
<keyword evidence="3" id="KW-0328">Glycosyltransferase</keyword>
<evidence type="ECO:0000256" key="4">
    <source>
        <dbReference type="ARBA" id="ARBA00022679"/>
    </source>
</evidence>
<evidence type="ECO:0000256" key="2">
    <source>
        <dbReference type="ARBA" id="ARBA00008661"/>
    </source>
</evidence>
<proteinExistence type="inferred from homology"/>
<feature type="domain" description="Fringe-like glycosyltransferase" evidence="10">
    <location>
        <begin position="251"/>
        <end position="457"/>
    </location>
</feature>
<evidence type="ECO:0000256" key="1">
    <source>
        <dbReference type="ARBA" id="ARBA00004606"/>
    </source>
</evidence>
<dbReference type="SUPFAM" id="SSF53448">
    <property type="entry name" value="Nucleotide-diphospho-sugar transferases"/>
    <property type="match status" value="1"/>
</dbReference>